<keyword evidence="2" id="KW-1185">Reference proteome</keyword>
<dbReference type="SUPFAM" id="SSF88659">
    <property type="entry name" value="Sigma3 and sigma4 domains of RNA polymerase sigma factors"/>
    <property type="match status" value="1"/>
</dbReference>
<reference evidence="1 2" key="1">
    <citation type="submission" date="2022-04" db="EMBL/GenBank/DDBJ databases">
        <title>Leucobacter sp. isolated from rhizosphere of garlic.</title>
        <authorList>
            <person name="Won M."/>
            <person name="Lee C.-M."/>
            <person name="Woen H.-Y."/>
            <person name="Kwon S.-W."/>
        </authorList>
    </citation>
    <scope>NUCLEOTIDE SEQUENCE [LARGE SCALE GENOMIC DNA]</scope>
    <source>
        <strain evidence="1 2">H21R-40</strain>
    </source>
</reference>
<accession>A0ABY4FIY1</accession>
<dbReference type="Proteomes" id="UP000831786">
    <property type="component" value="Chromosome"/>
</dbReference>
<name>A0ABY4FIY1_9MICO</name>
<dbReference type="RefSeq" id="WP_244726218.1">
    <property type="nucleotide sequence ID" value="NZ_CP095045.1"/>
</dbReference>
<sequence>MTSIERKRVIAVEFCEITREKRARLDRGTRHIIQASLRAGLSVEEIADHTGLTPEEVEHYREGGD</sequence>
<gene>
    <name evidence="1" type="ORF">MUN78_10105</name>
</gene>
<dbReference type="InterPro" id="IPR013324">
    <property type="entry name" value="RNA_pol_sigma_r3/r4-like"/>
</dbReference>
<organism evidence="1 2">
    <name type="scientific">Leucobacter allii</name>
    <dbReference type="NCBI Taxonomy" id="2932247"/>
    <lineage>
        <taxon>Bacteria</taxon>
        <taxon>Bacillati</taxon>
        <taxon>Actinomycetota</taxon>
        <taxon>Actinomycetes</taxon>
        <taxon>Micrococcales</taxon>
        <taxon>Microbacteriaceae</taxon>
        <taxon>Leucobacter</taxon>
    </lineage>
</organism>
<evidence type="ECO:0000313" key="1">
    <source>
        <dbReference type="EMBL" id="UOQ56056.1"/>
    </source>
</evidence>
<evidence type="ECO:0000313" key="2">
    <source>
        <dbReference type="Proteomes" id="UP000831786"/>
    </source>
</evidence>
<protein>
    <submittedName>
        <fullName evidence="1">DUF3071 domain-containing protein</fullName>
    </submittedName>
</protein>
<proteinExistence type="predicted"/>
<dbReference type="EMBL" id="CP095045">
    <property type="protein sequence ID" value="UOQ56056.1"/>
    <property type="molecule type" value="Genomic_DNA"/>
</dbReference>